<dbReference type="WBParaSite" id="Csp11.Scaffold539.g3366.t1">
    <property type="protein sequence ID" value="Csp11.Scaffold539.g3366.t1"/>
    <property type="gene ID" value="Csp11.Scaffold539.g3366"/>
</dbReference>
<protein>
    <submittedName>
        <fullName evidence="4">DUF19 domain-containing protein</fullName>
    </submittedName>
</protein>
<dbReference type="Proteomes" id="UP000095282">
    <property type="component" value="Unplaced"/>
</dbReference>
<evidence type="ECO:0000256" key="2">
    <source>
        <dbReference type="SAM" id="Phobius"/>
    </source>
</evidence>
<evidence type="ECO:0000313" key="4">
    <source>
        <dbReference type="WBParaSite" id="Csp11.Scaffold539.g3366.t1"/>
    </source>
</evidence>
<keyword evidence="2" id="KW-1133">Transmembrane helix</keyword>
<keyword evidence="3" id="KW-1185">Reference proteome</keyword>
<feature type="transmembrane region" description="Helical" evidence="2">
    <location>
        <begin position="231"/>
        <end position="253"/>
    </location>
</feature>
<dbReference type="PANTHER" id="PTHR34228">
    <property type="entry name" value="PROTEIN CBG09474-RELATED"/>
    <property type="match status" value="1"/>
</dbReference>
<reference evidence="4" key="1">
    <citation type="submission" date="2016-11" db="UniProtKB">
        <authorList>
            <consortium name="WormBaseParasite"/>
        </authorList>
    </citation>
    <scope>IDENTIFICATION</scope>
</reference>
<dbReference type="InterPro" id="IPR053322">
    <property type="entry name" value="PLA2-like"/>
</dbReference>
<evidence type="ECO:0000313" key="3">
    <source>
        <dbReference type="Proteomes" id="UP000095282"/>
    </source>
</evidence>
<feature type="compositionally biased region" description="Basic and acidic residues" evidence="1">
    <location>
        <begin position="339"/>
        <end position="352"/>
    </location>
</feature>
<sequence length="386" mass="45422">MPSLASIYCPCWENSDSFEAIRETKMNVPLQMWHGGFSSKKCWRELDRFLVEHLCGISSAMEINHLWAKSADCHENPNHESNCKELFDSSLKKSANSSAVQIGCKQYYEMINAFLPFSQSMTFDYKITYVNTSELIYLQPYEYRNDRLYLMNNFEENAYFTCFAVKREVSSCNYMFEHCKNHEKSEKCGEKLIDCLSETSSECKKLLVQRNDNMSTLEKIYHFMKNNKLQLAWPIILYCFWTLTKSVINWILLSISIRICLKISELLDRCRDSIENKTNEIKNRNQLDPLPYRTSIIITGEFVNDEPMDPGFVDIPLEDDVIRGNNDNNANGIEEDSIDPEKDEKEEKKKEKDYNFGQSFRKMLISFGRFVRSIYRFFEVFFKNSD</sequence>
<keyword evidence="2" id="KW-0472">Membrane</keyword>
<evidence type="ECO:0000256" key="1">
    <source>
        <dbReference type="SAM" id="MobiDB-lite"/>
    </source>
</evidence>
<organism evidence="3 4">
    <name type="scientific">Caenorhabditis tropicalis</name>
    <dbReference type="NCBI Taxonomy" id="1561998"/>
    <lineage>
        <taxon>Eukaryota</taxon>
        <taxon>Metazoa</taxon>
        <taxon>Ecdysozoa</taxon>
        <taxon>Nematoda</taxon>
        <taxon>Chromadorea</taxon>
        <taxon>Rhabditida</taxon>
        <taxon>Rhabditina</taxon>
        <taxon>Rhabditomorpha</taxon>
        <taxon>Rhabditoidea</taxon>
        <taxon>Rhabditidae</taxon>
        <taxon>Peloderinae</taxon>
        <taxon>Caenorhabditis</taxon>
    </lineage>
</organism>
<proteinExistence type="predicted"/>
<feature type="region of interest" description="Disordered" evidence="1">
    <location>
        <begin position="323"/>
        <end position="352"/>
    </location>
</feature>
<dbReference type="eggNOG" id="ENOG502RT79">
    <property type="taxonomic scope" value="Eukaryota"/>
</dbReference>
<dbReference type="AlphaFoldDB" id="A0A1I7T875"/>
<dbReference type="PANTHER" id="PTHR34228:SF4">
    <property type="entry name" value="VENOM PROTEIN"/>
    <property type="match status" value="1"/>
</dbReference>
<accession>A0A1I7T875</accession>
<name>A0A1I7T875_9PELO</name>
<keyword evidence="2" id="KW-0812">Transmembrane</keyword>